<organism evidence="7 8">
    <name type="scientific">Malassezia pachydermatis</name>
    <dbReference type="NCBI Taxonomy" id="77020"/>
    <lineage>
        <taxon>Eukaryota</taxon>
        <taxon>Fungi</taxon>
        <taxon>Dikarya</taxon>
        <taxon>Basidiomycota</taxon>
        <taxon>Ustilaginomycotina</taxon>
        <taxon>Malasseziomycetes</taxon>
        <taxon>Malasseziales</taxon>
        <taxon>Malasseziaceae</taxon>
        <taxon>Malassezia</taxon>
    </lineage>
</organism>
<dbReference type="InterPro" id="IPR038187">
    <property type="entry name" value="NAC_A/B_dom_sf"/>
</dbReference>
<gene>
    <name evidence="7" type="ORF">Malapachy_1253</name>
</gene>
<dbReference type="InterPro" id="IPR016641">
    <property type="entry name" value="EGD2/NACA0like"/>
</dbReference>
<dbReference type="Gene3D" id="1.10.8.10">
    <property type="entry name" value="DNA helicase RuvA subunit, C-terminal domain"/>
    <property type="match status" value="1"/>
</dbReference>
<accession>A0A0M9VQ88</accession>
<dbReference type="InterPro" id="IPR044034">
    <property type="entry name" value="NAC-like_UBA"/>
</dbReference>
<evidence type="ECO:0000256" key="5">
    <source>
        <dbReference type="SAM" id="MobiDB-lite"/>
    </source>
</evidence>
<dbReference type="PROSITE" id="PS51151">
    <property type="entry name" value="NAC_AB"/>
    <property type="match status" value="1"/>
</dbReference>
<dbReference type="SMART" id="SM01407">
    <property type="entry name" value="NAC"/>
    <property type="match status" value="1"/>
</dbReference>
<comment type="similarity">
    <text evidence="2">Belongs to the NAC-alpha family.</text>
</comment>
<evidence type="ECO:0000256" key="4">
    <source>
        <dbReference type="ARBA" id="ARBA00030300"/>
    </source>
</evidence>
<evidence type="ECO:0000313" key="8">
    <source>
        <dbReference type="Proteomes" id="UP000037751"/>
    </source>
</evidence>
<evidence type="ECO:0000259" key="6">
    <source>
        <dbReference type="PROSITE" id="PS51151"/>
    </source>
</evidence>
<dbReference type="OrthoDB" id="3169036at2759"/>
<dbReference type="VEuPathDB" id="FungiDB:Malapachy_1253"/>
<feature type="region of interest" description="Disordered" evidence="5">
    <location>
        <begin position="14"/>
        <end position="38"/>
    </location>
</feature>
<evidence type="ECO:0000256" key="1">
    <source>
        <dbReference type="ARBA" id="ARBA00004496"/>
    </source>
</evidence>
<evidence type="ECO:0000256" key="2">
    <source>
        <dbReference type="ARBA" id="ARBA00009882"/>
    </source>
</evidence>
<dbReference type="CDD" id="cd22054">
    <property type="entry name" value="NAC_NACA"/>
    <property type="match status" value="1"/>
</dbReference>
<proteinExistence type="inferred from homology"/>
<evidence type="ECO:0000313" key="7">
    <source>
        <dbReference type="EMBL" id="KOS15105.1"/>
    </source>
</evidence>
<dbReference type="EMBL" id="LGAV01000003">
    <property type="protein sequence ID" value="KOS15105.1"/>
    <property type="molecule type" value="Genomic_DNA"/>
</dbReference>
<dbReference type="GeneID" id="28727634"/>
<dbReference type="RefSeq" id="XP_017992737.1">
    <property type="nucleotide sequence ID" value="XM_018135759.1"/>
</dbReference>
<keyword evidence="8" id="KW-1185">Reference proteome</keyword>
<dbReference type="PIRSF" id="PIRSF015901">
    <property type="entry name" value="NAC_alpha"/>
    <property type="match status" value="1"/>
</dbReference>
<evidence type="ECO:0000256" key="3">
    <source>
        <dbReference type="ARBA" id="ARBA00014437"/>
    </source>
</evidence>
<sequence>MSIQEISEDVKDLKVDNTEVEAENGEVSVPDRVQSRAERKSRKALQNIGLKKVSGIQRVTLRRPRGLLQIVLTFEQHLYVVSNPDVYKSPVSDVYMIFGEVKSEDMSAFAQAQAAQLAAAQEKMMAEGMGSTEPNFNVSDLTANKKIEEEEEDDDSPIDETGVDAKDIDLVMEQVSCSRRKAVKALKENNGDLINAIMSIS</sequence>
<comment type="subcellular location">
    <subcellularLocation>
        <location evidence="1">Cytoplasm</location>
    </subcellularLocation>
</comment>
<protein>
    <recommendedName>
        <fullName evidence="3">Nascent polypeptide-associated complex subunit alpha</fullName>
    </recommendedName>
    <alternativeName>
        <fullName evidence="4">Alpha-NAC</fullName>
    </alternativeName>
</protein>
<dbReference type="STRING" id="77020.A0A0M9VQ88"/>
<dbReference type="GO" id="GO:0005854">
    <property type="term" value="C:nascent polypeptide-associated complex"/>
    <property type="evidence" value="ECO:0007669"/>
    <property type="project" value="InterPro"/>
</dbReference>
<dbReference type="PANTHER" id="PTHR21713">
    <property type="entry name" value="NASCENT POLYPEPTIDE ASSOCIATED COMPLEX ALPHA SUBUNIT-RELATED"/>
    <property type="match status" value="1"/>
</dbReference>
<feature type="domain" description="NAC-A/B" evidence="6">
    <location>
        <begin position="35"/>
        <end position="110"/>
    </location>
</feature>
<dbReference type="Proteomes" id="UP000037751">
    <property type="component" value="Unassembled WGS sequence"/>
</dbReference>
<dbReference type="Pfam" id="PF01849">
    <property type="entry name" value="NAC"/>
    <property type="match status" value="1"/>
</dbReference>
<reference evidence="7 8" key="1">
    <citation type="submission" date="2015-07" db="EMBL/GenBank/DDBJ databases">
        <title>Draft Genome Sequence of Malassezia furfur CBS1878 and Malassezia pachydermatis CBS1879.</title>
        <authorList>
            <person name="Triana S."/>
            <person name="Ohm R."/>
            <person name="Gonzalez A."/>
            <person name="DeCock H."/>
            <person name="Restrepo S."/>
            <person name="Celis A."/>
        </authorList>
    </citation>
    <scope>NUCLEOTIDE SEQUENCE [LARGE SCALE GENOMIC DNA]</scope>
    <source>
        <strain evidence="7 8">CBS 1879</strain>
    </source>
</reference>
<dbReference type="CDD" id="cd14358">
    <property type="entry name" value="UBA_NAC_euk"/>
    <property type="match status" value="1"/>
</dbReference>
<dbReference type="Gene3D" id="2.20.70.30">
    <property type="entry name" value="Nascent polypeptide-associated complex domain"/>
    <property type="match status" value="1"/>
</dbReference>
<dbReference type="InterPro" id="IPR002715">
    <property type="entry name" value="Nas_poly-pep-assoc_cplx_dom"/>
</dbReference>
<comment type="caution">
    <text evidence="7">The sequence shown here is derived from an EMBL/GenBank/DDBJ whole genome shotgun (WGS) entry which is preliminary data.</text>
</comment>
<dbReference type="AlphaFoldDB" id="A0A0M9VQ88"/>
<dbReference type="Pfam" id="PF19026">
    <property type="entry name" value="UBA_HYPK"/>
    <property type="match status" value="1"/>
</dbReference>
<name>A0A0M9VQ88_9BASI</name>